<keyword evidence="11 13" id="KW-0472">Membrane</keyword>
<comment type="similarity">
    <text evidence="12">Belongs to the cytochrome b561 family.</text>
</comment>
<feature type="domain" description="Cytochrome b561 bacterial/Ni-hydrogenase" evidence="14">
    <location>
        <begin position="4"/>
        <end position="174"/>
    </location>
</feature>
<evidence type="ECO:0000313" key="15">
    <source>
        <dbReference type="EMBL" id="EXU73573.1"/>
    </source>
</evidence>
<keyword evidence="8" id="KW-0249">Electron transport</keyword>
<comment type="caution">
    <text evidence="15">The sequence shown here is derived from an EMBL/GenBank/DDBJ whole genome shotgun (WGS) entry which is preliminary data.</text>
</comment>
<evidence type="ECO:0000256" key="11">
    <source>
        <dbReference type="ARBA" id="ARBA00023136"/>
    </source>
</evidence>
<dbReference type="InterPro" id="IPR011577">
    <property type="entry name" value="Cyt_b561_bac/Ni-Hgenase"/>
</dbReference>
<sequence length="178" mass="20361">MQNRYATSQILLHWLTLLLLIIVYATMEFRGLASHGSWQRSLMVVTHFSAGTTVLLIILLRLWLRTRHRTPAIVPPLRLWMTAASHLLHTCLYGLFILLPVLGISSRYLKGKEWMLFGINMPVSTSPLPELAASLTDWHETLAPVGYWLVGIHALAALSHHSLFRDNTLLRMMPFRQK</sequence>
<dbReference type="GO" id="GO:0005886">
    <property type="term" value="C:plasma membrane"/>
    <property type="evidence" value="ECO:0007669"/>
    <property type="project" value="UniProtKB-SubCell"/>
</dbReference>
<evidence type="ECO:0000256" key="1">
    <source>
        <dbReference type="ARBA" id="ARBA00001970"/>
    </source>
</evidence>
<evidence type="ECO:0000256" key="12">
    <source>
        <dbReference type="ARBA" id="ARBA00037975"/>
    </source>
</evidence>
<gene>
    <name evidence="15" type="ORF">BG55_22445</name>
</gene>
<dbReference type="SUPFAM" id="SSF81342">
    <property type="entry name" value="Transmembrane di-heme cytochromes"/>
    <property type="match status" value="1"/>
</dbReference>
<protein>
    <submittedName>
        <fullName evidence="15">Cytochrome b561</fullName>
    </submittedName>
</protein>
<evidence type="ECO:0000256" key="4">
    <source>
        <dbReference type="ARBA" id="ARBA00022475"/>
    </source>
</evidence>
<keyword evidence="10" id="KW-0408">Iron</keyword>
<evidence type="ECO:0000259" key="14">
    <source>
        <dbReference type="Pfam" id="PF01292"/>
    </source>
</evidence>
<dbReference type="Pfam" id="PF01292">
    <property type="entry name" value="Ni_hydr_CYTB"/>
    <property type="match status" value="1"/>
</dbReference>
<organism evidence="15 16">
    <name type="scientific">Erwinia mallotivora</name>
    <dbReference type="NCBI Taxonomy" id="69222"/>
    <lineage>
        <taxon>Bacteria</taxon>
        <taxon>Pseudomonadati</taxon>
        <taxon>Pseudomonadota</taxon>
        <taxon>Gammaproteobacteria</taxon>
        <taxon>Enterobacterales</taxon>
        <taxon>Erwiniaceae</taxon>
        <taxon>Erwinia</taxon>
    </lineage>
</organism>
<dbReference type="GO" id="GO:0009055">
    <property type="term" value="F:electron transfer activity"/>
    <property type="evidence" value="ECO:0007669"/>
    <property type="project" value="InterPro"/>
</dbReference>
<evidence type="ECO:0000256" key="6">
    <source>
        <dbReference type="ARBA" id="ARBA00022692"/>
    </source>
</evidence>
<reference evidence="15 16" key="1">
    <citation type="submission" date="2014-02" db="EMBL/GenBank/DDBJ databases">
        <title>Draft genome of Erwinia mallotivora strain BT-MARDI, a papaya dieback pathogen.</title>
        <authorList>
            <person name="Redzuan R."/>
            <person name="Abu Bakar N."/>
            <person name="Badrun R."/>
            <person name="Mohd Raih M.F."/>
            <person name="Rozano L."/>
            <person name="Mat Amin N."/>
        </authorList>
    </citation>
    <scope>NUCLEOTIDE SEQUENCE [LARGE SCALE GENOMIC DNA]</scope>
    <source>
        <strain evidence="15 16">BT-MARDI</strain>
    </source>
</reference>
<dbReference type="NCBIfam" id="NF008566">
    <property type="entry name" value="PRK11513.1"/>
    <property type="match status" value="1"/>
</dbReference>
<keyword evidence="5" id="KW-0349">Heme</keyword>
<keyword evidence="9 13" id="KW-1133">Transmembrane helix</keyword>
<evidence type="ECO:0000256" key="8">
    <source>
        <dbReference type="ARBA" id="ARBA00022982"/>
    </source>
</evidence>
<evidence type="ECO:0000256" key="9">
    <source>
        <dbReference type="ARBA" id="ARBA00022989"/>
    </source>
</evidence>
<dbReference type="STRING" id="69222.BG55_22445"/>
<feature type="transmembrane region" description="Helical" evidence="13">
    <location>
        <begin position="41"/>
        <end position="64"/>
    </location>
</feature>
<dbReference type="InterPro" id="IPR052168">
    <property type="entry name" value="Cytochrome_b561_oxidase"/>
</dbReference>
<keyword evidence="4" id="KW-1003">Cell membrane</keyword>
<evidence type="ECO:0000256" key="13">
    <source>
        <dbReference type="SAM" id="Phobius"/>
    </source>
</evidence>
<evidence type="ECO:0000256" key="7">
    <source>
        <dbReference type="ARBA" id="ARBA00022723"/>
    </source>
</evidence>
<comment type="subcellular location">
    <subcellularLocation>
        <location evidence="2">Cell membrane</location>
        <topology evidence="2">Multi-pass membrane protein</topology>
    </subcellularLocation>
</comment>
<evidence type="ECO:0000256" key="5">
    <source>
        <dbReference type="ARBA" id="ARBA00022617"/>
    </source>
</evidence>
<dbReference type="AlphaFoldDB" id="A0A014N2D5"/>
<evidence type="ECO:0000256" key="10">
    <source>
        <dbReference type="ARBA" id="ARBA00023004"/>
    </source>
</evidence>
<feature type="transmembrane region" description="Helical" evidence="13">
    <location>
        <begin position="145"/>
        <end position="164"/>
    </location>
</feature>
<dbReference type="EMBL" id="JFHN01000075">
    <property type="protein sequence ID" value="EXU73573.1"/>
    <property type="molecule type" value="Genomic_DNA"/>
</dbReference>
<keyword evidence="7" id="KW-0479">Metal-binding</keyword>
<dbReference type="PANTHER" id="PTHR30529">
    <property type="entry name" value="CYTOCHROME B561"/>
    <property type="match status" value="1"/>
</dbReference>
<comment type="cofactor">
    <cofactor evidence="1">
        <name>heme b</name>
        <dbReference type="ChEBI" id="CHEBI:60344"/>
    </cofactor>
</comment>
<dbReference type="GO" id="GO:0022904">
    <property type="term" value="P:respiratory electron transport chain"/>
    <property type="evidence" value="ECO:0007669"/>
    <property type="project" value="InterPro"/>
</dbReference>
<keyword evidence="16" id="KW-1185">Reference proteome</keyword>
<keyword evidence="3" id="KW-0813">Transport</keyword>
<name>A0A014N2D5_9GAMM</name>
<accession>A0A014N2D5</accession>
<dbReference type="Proteomes" id="UP000019918">
    <property type="component" value="Unassembled WGS sequence"/>
</dbReference>
<dbReference type="GO" id="GO:0020037">
    <property type="term" value="F:heme binding"/>
    <property type="evidence" value="ECO:0007669"/>
    <property type="project" value="TreeGrafter"/>
</dbReference>
<proteinExistence type="inferred from homology"/>
<dbReference type="PATRIC" id="fig|69222.5.peg.4580"/>
<dbReference type="PANTHER" id="PTHR30529:SF3">
    <property type="entry name" value="CYTOCHROME B561 HOMOLOG 1"/>
    <property type="match status" value="1"/>
</dbReference>
<evidence type="ECO:0000256" key="2">
    <source>
        <dbReference type="ARBA" id="ARBA00004651"/>
    </source>
</evidence>
<evidence type="ECO:0000313" key="16">
    <source>
        <dbReference type="Proteomes" id="UP000019918"/>
    </source>
</evidence>
<dbReference type="RefSeq" id="WP_034941694.1">
    <property type="nucleotide sequence ID" value="NZ_JFHN01000075.1"/>
</dbReference>
<evidence type="ECO:0000256" key="3">
    <source>
        <dbReference type="ARBA" id="ARBA00022448"/>
    </source>
</evidence>
<keyword evidence="6 13" id="KW-0812">Transmembrane</keyword>
<feature type="transmembrane region" description="Helical" evidence="13">
    <location>
        <begin position="85"/>
        <end position="105"/>
    </location>
</feature>
<dbReference type="InterPro" id="IPR016174">
    <property type="entry name" value="Di-haem_cyt_TM"/>
</dbReference>
<dbReference type="OrthoDB" id="8589936at2"/>
<dbReference type="GO" id="GO:0046872">
    <property type="term" value="F:metal ion binding"/>
    <property type="evidence" value="ECO:0007669"/>
    <property type="project" value="UniProtKB-KW"/>
</dbReference>